<dbReference type="HOGENOM" id="CLU_118791_0_0_1"/>
<dbReference type="Gramene" id="OB06G23810.1">
    <property type="protein sequence ID" value="OB06G23810.1"/>
    <property type="gene ID" value="OB06G23810"/>
</dbReference>
<name>J3MED7_ORYBR</name>
<protein>
    <submittedName>
        <fullName evidence="1">Uncharacterized protein</fullName>
    </submittedName>
</protein>
<dbReference type="PROSITE" id="PS51257">
    <property type="entry name" value="PROKAR_LIPOPROTEIN"/>
    <property type="match status" value="1"/>
</dbReference>
<sequence length="134" mass="15028">MARKRVEELTLQFEELAWFLPKPAVVLGPAFFSCDALDIFRGIAAVNTLWFDADATMILQCDQDMPLFPICKSLVVSPLAGVEHYGAPFHVSRMPEHVTITPEEIPPTVANFTDPDNVIGRFMIEHVELTDIRS</sequence>
<accession>J3MED7</accession>
<proteinExistence type="predicted"/>
<dbReference type="EnsemblPlants" id="OB06G23810.1">
    <property type="protein sequence ID" value="OB06G23810.1"/>
    <property type="gene ID" value="OB06G23810"/>
</dbReference>
<dbReference type="AlphaFoldDB" id="J3MED7"/>
<organism evidence="1">
    <name type="scientific">Oryza brachyantha</name>
    <name type="common">malo sina</name>
    <dbReference type="NCBI Taxonomy" id="4533"/>
    <lineage>
        <taxon>Eukaryota</taxon>
        <taxon>Viridiplantae</taxon>
        <taxon>Streptophyta</taxon>
        <taxon>Embryophyta</taxon>
        <taxon>Tracheophyta</taxon>
        <taxon>Spermatophyta</taxon>
        <taxon>Magnoliopsida</taxon>
        <taxon>Liliopsida</taxon>
        <taxon>Poales</taxon>
        <taxon>Poaceae</taxon>
        <taxon>BOP clade</taxon>
        <taxon>Oryzoideae</taxon>
        <taxon>Oryzeae</taxon>
        <taxon>Oryzinae</taxon>
        <taxon>Oryza</taxon>
    </lineage>
</organism>
<dbReference type="Proteomes" id="UP000006038">
    <property type="component" value="Chromosome 6"/>
</dbReference>
<keyword evidence="2" id="KW-1185">Reference proteome</keyword>
<evidence type="ECO:0000313" key="1">
    <source>
        <dbReference type="EnsemblPlants" id="OB06G23810.1"/>
    </source>
</evidence>
<reference evidence="1" key="1">
    <citation type="journal article" date="2013" name="Nat. Commun.">
        <title>Whole-genome sequencing of Oryza brachyantha reveals mechanisms underlying Oryza genome evolution.</title>
        <authorList>
            <person name="Chen J."/>
            <person name="Huang Q."/>
            <person name="Gao D."/>
            <person name="Wang J."/>
            <person name="Lang Y."/>
            <person name="Liu T."/>
            <person name="Li B."/>
            <person name="Bai Z."/>
            <person name="Luis Goicoechea J."/>
            <person name="Liang C."/>
            <person name="Chen C."/>
            <person name="Zhang W."/>
            <person name="Sun S."/>
            <person name="Liao Y."/>
            <person name="Zhang X."/>
            <person name="Yang L."/>
            <person name="Song C."/>
            <person name="Wang M."/>
            <person name="Shi J."/>
            <person name="Liu G."/>
            <person name="Liu J."/>
            <person name="Zhou H."/>
            <person name="Zhou W."/>
            <person name="Yu Q."/>
            <person name="An N."/>
            <person name="Chen Y."/>
            <person name="Cai Q."/>
            <person name="Wang B."/>
            <person name="Liu B."/>
            <person name="Min J."/>
            <person name="Huang Y."/>
            <person name="Wu H."/>
            <person name="Li Z."/>
            <person name="Zhang Y."/>
            <person name="Yin Y."/>
            <person name="Song W."/>
            <person name="Jiang J."/>
            <person name="Jackson S.A."/>
            <person name="Wing R.A."/>
            <person name="Wang J."/>
            <person name="Chen M."/>
        </authorList>
    </citation>
    <scope>NUCLEOTIDE SEQUENCE [LARGE SCALE GENOMIC DNA]</scope>
    <source>
        <strain evidence="1">cv. IRGC 101232</strain>
    </source>
</reference>
<reference evidence="1" key="2">
    <citation type="submission" date="2013-04" db="UniProtKB">
        <authorList>
            <consortium name="EnsemblPlants"/>
        </authorList>
    </citation>
    <scope>IDENTIFICATION</scope>
</reference>
<evidence type="ECO:0000313" key="2">
    <source>
        <dbReference type="Proteomes" id="UP000006038"/>
    </source>
</evidence>